<evidence type="ECO:0008006" key="3">
    <source>
        <dbReference type="Google" id="ProtNLM"/>
    </source>
</evidence>
<sequence>MHKDKAIMSFRVVGRSLVVWAVLSIMSPVPPTVAQGPDRSPQLDEWGGWTDVKGRKTGWFHLESRAGRTFLVTPGGNGFVALGVNHLNAIKGHGPGEPDLFQTKYRGDWAPFVTELTRQFDDWGFNTVDDGVPLLRSRLPYFASRDLVRTSKYYQPPGSPRAWEFPDVFDPQVAMRLERDVELYCREHRDNPNLIAYYWTDTPTWDIQKTRQFRKTDWVSEVRRLPASAPGKRRYAEFLRQRYDNDLARVSRAYDLGNGVKSVDDLAATDFRGIDLGRYDVARDDEAFLGVIAETYYGLVGRAMRQNDPHHLIFGEKYLLGDIPPQVLSAALPFVDAIAVQPGDGYIPIYTPGDVLPRQELAELRTQSGKPLMICDHQIGFPTERYPRSIWPYHQRADAAEAAAATEQFVRDAFARPEVIGYMRCQYIDRFTTFRDAVKLGLIRDDGSPREELVGASRAANAAVKETLHMQLTSPSK</sequence>
<dbReference type="RefSeq" id="WP_145031474.1">
    <property type="nucleotide sequence ID" value="NZ_CP036271.1"/>
</dbReference>
<dbReference type="EMBL" id="CP036271">
    <property type="protein sequence ID" value="QDT55565.1"/>
    <property type="molecule type" value="Genomic_DNA"/>
</dbReference>
<gene>
    <name evidence="1" type="ORF">Pan44_36090</name>
</gene>
<name>A0A517SHH0_9PLAN</name>
<dbReference type="SUPFAM" id="SSF51445">
    <property type="entry name" value="(Trans)glycosidases"/>
    <property type="match status" value="1"/>
</dbReference>
<protein>
    <recommendedName>
        <fullName evidence="3">Glycoside hydrolase family 42 N-terminal domain-containing protein</fullName>
    </recommendedName>
</protein>
<dbReference type="Proteomes" id="UP000315700">
    <property type="component" value="Chromosome"/>
</dbReference>
<keyword evidence="2" id="KW-1185">Reference proteome</keyword>
<dbReference type="InParanoid" id="A0A517SHH0"/>
<evidence type="ECO:0000313" key="2">
    <source>
        <dbReference type="Proteomes" id="UP000315700"/>
    </source>
</evidence>
<proteinExistence type="predicted"/>
<dbReference type="InterPro" id="IPR017853">
    <property type="entry name" value="GH"/>
</dbReference>
<accession>A0A517SHH0</accession>
<reference evidence="1 2" key="1">
    <citation type="submission" date="2019-02" db="EMBL/GenBank/DDBJ databases">
        <title>Deep-cultivation of Planctomycetes and their phenomic and genomic characterization uncovers novel biology.</title>
        <authorList>
            <person name="Wiegand S."/>
            <person name="Jogler M."/>
            <person name="Boedeker C."/>
            <person name="Pinto D."/>
            <person name="Vollmers J."/>
            <person name="Rivas-Marin E."/>
            <person name="Kohn T."/>
            <person name="Peeters S.H."/>
            <person name="Heuer A."/>
            <person name="Rast P."/>
            <person name="Oberbeckmann S."/>
            <person name="Bunk B."/>
            <person name="Jeske O."/>
            <person name="Meyerdierks A."/>
            <person name="Storesund J.E."/>
            <person name="Kallscheuer N."/>
            <person name="Luecker S."/>
            <person name="Lage O.M."/>
            <person name="Pohl T."/>
            <person name="Merkel B.J."/>
            <person name="Hornburger P."/>
            <person name="Mueller R.-W."/>
            <person name="Bruemmer F."/>
            <person name="Labrenz M."/>
            <person name="Spormann A.M."/>
            <person name="Op den Camp H."/>
            <person name="Overmann J."/>
            <person name="Amann R."/>
            <person name="Jetten M.S.M."/>
            <person name="Mascher T."/>
            <person name="Medema M.H."/>
            <person name="Devos D.P."/>
            <person name="Kaster A.-K."/>
            <person name="Ovreas L."/>
            <person name="Rohde M."/>
            <person name="Galperin M.Y."/>
            <person name="Jogler C."/>
        </authorList>
    </citation>
    <scope>NUCLEOTIDE SEQUENCE [LARGE SCALE GENOMIC DNA]</scope>
    <source>
        <strain evidence="1 2">Pan44</strain>
    </source>
</reference>
<evidence type="ECO:0000313" key="1">
    <source>
        <dbReference type="EMBL" id="QDT55565.1"/>
    </source>
</evidence>
<dbReference type="AlphaFoldDB" id="A0A517SHH0"/>
<dbReference type="Gene3D" id="3.20.20.80">
    <property type="entry name" value="Glycosidases"/>
    <property type="match status" value="1"/>
</dbReference>
<organism evidence="1 2">
    <name type="scientific">Caulifigura coniformis</name>
    <dbReference type="NCBI Taxonomy" id="2527983"/>
    <lineage>
        <taxon>Bacteria</taxon>
        <taxon>Pseudomonadati</taxon>
        <taxon>Planctomycetota</taxon>
        <taxon>Planctomycetia</taxon>
        <taxon>Planctomycetales</taxon>
        <taxon>Planctomycetaceae</taxon>
        <taxon>Caulifigura</taxon>
    </lineage>
</organism>
<dbReference type="OrthoDB" id="9760450at2"/>
<dbReference type="KEGG" id="ccos:Pan44_36090"/>